<sequence length="336" mass="38477">MHIGKRYSLKEFVMWSRRDIYKCLFIAVVPTLFYCYAGWTFIGISWMPVAMLGTAVAFIVGFKNNASYNRLWEARQIYGAIINDSRAFAVKARDFAGGKTNPSVRLLFNRHFAWLTFLRYQLRDPRPWEIMDEVRYKEYMKGAYSIPERNEPLEATVQEFLSPEELQYLLGKKNRASQTLALQSESIAALHQQGVLNDFQQLQLQASITALYEQQGKAERIKNFPYPRNFSSITTYLLHLFVILLPFGLLKEFAHLGDGTVIEGYTIHFIIPFTTIVGWAFVTLDAVGDSSINPFEGSPNDVPITQISRMIETDLKEMLDDTQLPAPVVPVHNIVL</sequence>
<dbReference type="Pfam" id="PF25539">
    <property type="entry name" value="Bestrophin_2"/>
    <property type="match status" value="1"/>
</dbReference>
<dbReference type="EMBL" id="JAHESE010000028">
    <property type="protein sequence ID" value="MBT1710974.1"/>
    <property type="molecule type" value="Genomic_DNA"/>
</dbReference>
<comment type="subcellular location">
    <subcellularLocation>
        <location evidence="1">Cell membrane</location>
        <topology evidence="1">Multi-pass membrane protein</topology>
    </subcellularLocation>
</comment>
<organism evidence="10 11">
    <name type="scientific">Dawidia cretensis</name>
    <dbReference type="NCBI Taxonomy" id="2782350"/>
    <lineage>
        <taxon>Bacteria</taxon>
        <taxon>Pseudomonadati</taxon>
        <taxon>Bacteroidota</taxon>
        <taxon>Cytophagia</taxon>
        <taxon>Cytophagales</taxon>
        <taxon>Chryseotaleaceae</taxon>
        <taxon>Dawidia</taxon>
    </lineage>
</organism>
<feature type="transmembrane region" description="Helical" evidence="9">
    <location>
        <begin position="45"/>
        <end position="62"/>
    </location>
</feature>
<evidence type="ECO:0000256" key="5">
    <source>
        <dbReference type="ARBA" id="ARBA00022989"/>
    </source>
</evidence>
<evidence type="ECO:0000256" key="4">
    <source>
        <dbReference type="ARBA" id="ARBA00022692"/>
    </source>
</evidence>
<dbReference type="PANTHER" id="PTHR33281:SF19">
    <property type="entry name" value="VOLTAGE-DEPENDENT ANION CHANNEL-FORMING PROTEIN YNEE"/>
    <property type="match status" value="1"/>
</dbReference>
<name>A0AAP2E3N5_9BACT</name>
<evidence type="ECO:0000256" key="9">
    <source>
        <dbReference type="SAM" id="Phobius"/>
    </source>
</evidence>
<feature type="transmembrane region" description="Helical" evidence="9">
    <location>
        <begin position="20"/>
        <end position="39"/>
    </location>
</feature>
<dbReference type="Proteomes" id="UP001319080">
    <property type="component" value="Unassembled WGS sequence"/>
</dbReference>
<reference evidence="10 11" key="1">
    <citation type="submission" date="2021-05" db="EMBL/GenBank/DDBJ databases">
        <title>A Polyphasic approach of four new species of the genus Ohtaekwangia: Ohtaekwangia histidinii sp. nov., Ohtaekwangia cretensis sp. nov., Ohtaekwangia indiensis sp. nov., Ohtaekwangia reichenbachii sp. nov. from diverse environment.</title>
        <authorList>
            <person name="Octaviana S."/>
        </authorList>
    </citation>
    <scope>NUCLEOTIDE SEQUENCE [LARGE SCALE GENOMIC DNA]</scope>
    <source>
        <strain evidence="10 11">PWU5</strain>
    </source>
</reference>
<evidence type="ECO:0000256" key="3">
    <source>
        <dbReference type="ARBA" id="ARBA00022475"/>
    </source>
</evidence>
<keyword evidence="2" id="KW-0813">Transport</keyword>
<evidence type="ECO:0000313" key="10">
    <source>
        <dbReference type="EMBL" id="MBT1710974.1"/>
    </source>
</evidence>
<keyword evidence="3" id="KW-1003">Cell membrane</keyword>
<comment type="similarity">
    <text evidence="8">Belongs to the anion channel-forming bestrophin (TC 1.A.46) family.</text>
</comment>
<comment type="caution">
    <text evidence="10">The sequence shown here is derived from an EMBL/GenBank/DDBJ whole genome shotgun (WGS) entry which is preliminary data.</text>
</comment>
<keyword evidence="7 9" id="KW-0472">Membrane</keyword>
<feature type="transmembrane region" description="Helical" evidence="9">
    <location>
        <begin position="230"/>
        <end position="250"/>
    </location>
</feature>
<evidence type="ECO:0000313" key="11">
    <source>
        <dbReference type="Proteomes" id="UP001319080"/>
    </source>
</evidence>
<evidence type="ECO:0000256" key="1">
    <source>
        <dbReference type="ARBA" id="ARBA00004651"/>
    </source>
</evidence>
<accession>A0AAP2E3N5</accession>
<dbReference type="PANTHER" id="PTHR33281">
    <property type="entry name" value="UPF0187 PROTEIN YNEE"/>
    <property type="match status" value="1"/>
</dbReference>
<feature type="transmembrane region" description="Helical" evidence="9">
    <location>
        <begin position="262"/>
        <end position="282"/>
    </location>
</feature>
<dbReference type="RefSeq" id="WP_254086552.1">
    <property type="nucleotide sequence ID" value="NZ_JAHESE010000028.1"/>
</dbReference>
<dbReference type="InterPro" id="IPR044669">
    <property type="entry name" value="YneE/VCCN1/2-like"/>
</dbReference>
<keyword evidence="5 9" id="KW-1133">Transmembrane helix</keyword>
<evidence type="ECO:0000256" key="6">
    <source>
        <dbReference type="ARBA" id="ARBA00023065"/>
    </source>
</evidence>
<dbReference type="GO" id="GO:0005886">
    <property type="term" value="C:plasma membrane"/>
    <property type="evidence" value="ECO:0007669"/>
    <property type="project" value="UniProtKB-SubCell"/>
</dbReference>
<dbReference type="AlphaFoldDB" id="A0AAP2E3N5"/>
<keyword evidence="6" id="KW-0406">Ion transport</keyword>
<evidence type="ECO:0000256" key="7">
    <source>
        <dbReference type="ARBA" id="ARBA00023136"/>
    </source>
</evidence>
<keyword evidence="4 9" id="KW-0812">Transmembrane</keyword>
<keyword evidence="11" id="KW-1185">Reference proteome</keyword>
<protein>
    <submittedName>
        <fullName evidence="10">Multidrug transporter</fullName>
    </submittedName>
</protein>
<evidence type="ECO:0000256" key="2">
    <source>
        <dbReference type="ARBA" id="ARBA00022448"/>
    </source>
</evidence>
<dbReference type="GO" id="GO:0005254">
    <property type="term" value="F:chloride channel activity"/>
    <property type="evidence" value="ECO:0007669"/>
    <property type="project" value="InterPro"/>
</dbReference>
<gene>
    <name evidence="10" type="ORF">KK062_22215</name>
</gene>
<proteinExistence type="inferred from homology"/>
<evidence type="ECO:0000256" key="8">
    <source>
        <dbReference type="ARBA" id="ARBA00034708"/>
    </source>
</evidence>